<evidence type="ECO:0000313" key="2">
    <source>
        <dbReference type="EMBL" id="OJT04048.1"/>
    </source>
</evidence>
<feature type="signal peptide" evidence="1">
    <location>
        <begin position="1"/>
        <end position="22"/>
    </location>
</feature>
<evidence type="ECO:0000256" key="1">
    <source>
        <dbReference type="SAM" id="SignalP"/>
    </source>
</evidence>
<feature type="chain" id="PRO_5013267951" evidence="1">
    <location>
        <begin position="23"/>
        <end position="166"/>
    </location>
</feature>
<sequence>MFSKSLISSVALCLGLALQASAHAIITPTLGVSGTAVRADVQCPSAASECRTINIPQNIDSLQAAIANQAGIFNVTITNFNGGVNGSCQIASALVDPTGTGNFASAQSATMILNGDLAPTVVGYQPLTVQLPAGLECAGGASADKCLVSFTTAGSFGNCVVVQQSA</sequence>
<protein>
    <submittedName>
        <fullName evidence="2">Uncharacterized protein</fullName>
    </submittedName>
</protein>
<dbReference type="AlphaFoldDB" id="A0A1M2V8V1"/>
<dbReference type="OrthoDB" id="3241054at2759"/>
<name>A0A1M2V8V1_TRAPU</name>
<proteinExistence type="predicted"/>
<accession>A0A1M2V8V1</accession>
<keyword evidence="1" id="KW-0732">Signal</keyword>
<comment type="caution">
    <text evidence="2">The sequence shown here is derived from an EMBL/GenBank/DDBJ whole genome shotgun (WGS) entry which is preliminary data.</text>
</comment>
<reference evidence="2 3" key="1">
    <citation type="submission" date="2016-10" db="EMBL/GenBank/DDBJ databases">
        <title>Genome sequence of the basidiomycete white-rot fungus Trametes pubescens.</title>
        <authorList>
            <person name="Makela M.R."/>
            <person name="Granchi Z."/>
            <person name="Peng M."/>
            <person name="De Vries R.P."/>
            <person name="Grigoriev I."/>
            <person name="Riley R."/>
            <person name="Hilden K."/>
        </authorList>
    </citation>
    <scope>NUCLEOTIDE SEQUENCE [LARGE SCALE GENOMIC DNA]</scope>
    <source>
        <strain evidence="2 3">FBCC735</strain>
    </source>
</reference>
<dbReference type="Proteomes" id="UP000184267">
    <property type="component" value="Unassembled WGS sequence"/>
</dbReference>
<dbReference type="EMBL" id="MNAD01001563">
    <property type="protein sequence ID" value="OJT04048.1"/>
    <property type="molecule type" value="Genomic_DNA"/>
</dbReference>
<evidence type="ECO:0000313" key="3">
    <source>
        <dbReference type="Proteomes" id="UP000184267"/>
    </source>
</evidence>
<dbReference type="STRING" id="154538.A0A1M2V8V1"/>
<gene>
    <name evidence="2" type="ORF">TRAPUB_5284</name>
</gene>
<dbReference type="OMA" id="SECRTIN"/>
<keyword evidence="3" id="KW-1185">Reference proteome</keyword>
<organism evidence="2 3">
    <name type="scientific">Trametes pubescens</name>
    <name type="common">White-rot fungus</name>
    <dbReference type="NCBI Taxonomy" id="154538"/>
    <lineage>
        <taxon>Eukaryota</taxon>
        <taxon>Fungi</taxon>
        <taxon>Dikarya</taxon>
        <taxon>Basidiomycota</taxon>
        <taxon>Agaricomycotina</taxon>
        <taxon>Agaricomycetes</taxon>
        <taxon>Polyporales</taxon>
        <taxon>Polyporaceae</taxon>
        <taxon>Trametes</taxon>
    </lineage>
</organism>